<accession>A0A9W4X5G8</accession>
<dbReference type="Proteomes" id="UP001153678">
    <property type="component" value="Unassembled WGS sequence"/>
</dbReference>
<dbReference type="OrthoDB" id="2438342at2759"/>
<organism evidence="2 3">
    <name type="scientific">Funneliformis geosporum</name>
    <dbReference type="NCBI Taxonomy" id="1117311"/>
    <lineage>
        <taxon>Eukaryota</taxon>
        <taxon>Fungi</taxon>
        <taxon>Fungi incertae sedis</taxon>
        <taxon>Mucoromycota</taxon>
        <taxon>Glomeromycotina</taxon>
        <taxon>Glomeromycetes</taxon>
        <taxon>Glomerales</taxon>
        <taxon>Glomeraceae</taxon>
        <taxon>Funneliformis</taxon>
    </lineage>
</organism>
<reference evidence="2" key="1">
    <citation type="submission" date="2022-08" db="EMBL/GenBank/DDBJ databases">
        <authorList>
            <person name="Kallberg Y."/>
            <person name="Tangrot J."/>
            <person name="Rosling A."/>
        </authorList>
    </citation>
    <scope>NUCLEOTIDE SEQUENCE</scope>
    <source>
        <strain evidence="2">Wild A</strain>
    </source>
</reference>
<feature type="region of interest" description="Disordered" evidence="1">
    <location>
        <begin position="15"/>
        <end position="61"/>
    </location>
</feature>
<dbReference type="AlphaFoldDB" id="A0A9W4X5G8"/>
<name>A0A9W4X5G8_9GLOM</name>
<evidence type="ECO:0000313" key="3">
    <source>
        <dbReference type="Proteomes" id="UP001153678"/>
    </source>
</evidence>
<evidence type="ECO:0000256" key="1">
    <source>
        <dbReference type="SAM" id="MobiDB-lite"/>
    </source>
</evidence>
<comment type="caution">
    <text evidence="2">The sequence shown here is derived from an EMBL/GenBank/DDBJ whole genome shotgun (WGS) entry which is preliminary data.</text>
</comment>
<protein>
    <submittedName>
        <fullName evidence="2">5656_t:CDS:1</fullName>
    </submittedName>
</protein>
<evidence type="ECO:0000313" key="2">
    <source>
        <dbReference type="EMBL" id="CAI2196421.1"/>
    </source>
</evidence>
<keyword evidence="3" id="KW-1185">Reference proteome</keyword>
<feature type="non-terminal residue" evidence="2">
    <location>
        <position position="61"/>
    </location>
</feature>
<gene>
    <name evidence="2" type="ORF">FWILDA_LOCUS17571</name>
</gene>
<sequence>DDQITEHRRTAHRWTIRYNNDAESDESRKHQKQHGNTQRLEGAMINNDARKQAHINTLVQE</sequence>
<proteinExistence type="predicted"/>
<dbReference type="EMBL" id="CAMKVN010014203">
    <property type="protein sequence ID" value="CAI2196421.1"/>
    <property type="molecule type" value="Genomic_DNA"/>
</dbReference>
<feature type="non-terminal residue" evidence="2">
    <location>
        <position position="1"/>
    </location>
</feature>